<dbReference type="GO" id="GO:1990904">
    <property type="term" value="C:ribonucleoprotein complex"/>
    <property type="evidence" value="ECO:0007669"/>
    <property type="project" value="UniProtKB-KW"/>
</dbReference>
<evidence type="ECO:0000256" key="4">
    <source>
        <dbReference type="ARBA" id="ARBA00035021"/>
    </source>
</evidence>
<comment type="function">
    <text evidence="5">Component of the small ribosomal subunit. The ribosome is a large ribonucleoprotein complex responsible for the synthesis of proteins in the cell.</text>
</comment>
<protein>
    <recommendedName>
        <fullName evidence="6">40S ribosomal protein S25</fullName>
    </recommendedName>
</protein>
<evidence type="ECO:0000256" key="5">
    <source>
        <dbReference type="ARBA" id="ARBA00045746"/>
    </source>
</evidence>
<dbReference type="GO" id="GO:0005840">
    <property type="term" value="C:ribosome"/>
    <property type="evidence" value="ECO:0007669"/>
    <property type="project" value="UniProtKB-KW"/>
</dbReference>
<sequence length="143" mass="15630">MPAAKSSKKVDLKGGKAPVKKKNARGGKAKKKFYEEIPLIKLNTLSVVSERLRVLASLAKAGLHELLVKSLIRCVVKHRSQLVCTRAISKATEAAVVEGYGEEKPHFDLLVLPKIKVCIFDCFVIYGFSIGTLKALHLDTEGS</sequence>
<dbReference type="InterPro" id="IPR036388">
    <property type="entry name" value="WH-like_DNA-bd_sf"/>
</dbReference>
<evidence type="ECO:0000313" key="8">
    <source>
        <dbReference type="Proteomes" id="UP000887574"/>
    </source>
</evidence>
<comment type="subunit">
    <text evidence="4">Component of the small ribosomal subunit.</text>
</comment>
<comment type="similarity">
    <text evidence="1 6">Belongs to the eukaryotic ribosomal protein eS25 family.</text>
</comment>
<evidence type="ECO:0000256" key="3">
    <source>
        <dbReference type="ARBA" id="ARBA00023274"/>
    </source>
</evidence>
<evidence type="ECO:0000256" key="6">
    <source>
        <dbReference type="RuleBase" id="RU366057"/>
    </source>
</evidence>
<name>A0A915DGC6_9BILA</name>
<evidence type="ECO:0000256" key="7">
    <source>
        <dbReference type="SAM" id="MobiDB-lite"/>
    </source>
</evidence>
<dbReference type="Pfam" id="PF03297">
    <property type="entry name" value="Ribosomal_S25"/>
    <property type="match status" value="1"/>
</dbReference>
<keyword evidence="3 6" id="KW-0687">Ribonucleoprotein</keyword>
<keyword evidence="2 6" id="KW-0689">Ribosomal protein</keyword>
<dbReference type="Proteomes" id="UP000887574">
    <property type="component" value="Unplaced"/>
</dbReference>
<dbReference type="AlphaFoldDB" id="A0A915DGC6"/>
<evidence type="ECO:0000313" key="9">
    <source>
        <dbReference type="WBParaSite" id="jg19614.1"/>
    </source>
</evidence>
<organism evidence="8 9">
    <name type="scientific">Ditylenchus dipsaci</name>
    <dbReference type="NCBI Taxonomy" id="166011"/>
    <lineage>
        <taxon>Eukaryota</taxon>
        <taxon>Metazoa</taxon>
        <taxon>Ecdysozoa</taxon>
        <taxon>Nematoda</taxon>
        <taxon>Chromadorea</taxon>
        <taxon>Rhabditida</taxon>
        <taxon>Tylenchina</taxon>
        <taxon>Tylenchomorpha</taxon>
        <taxon>Sphaerularioidea</taxon>
        <taxon>Anguinidae</taxon>
        <taxon>Anguininae</taxon>
        <taxon>Ditylenchus</taxon>
    </lineage>
</organism>
<dbReference type="WBParaSite" id="jg19614.1">
    <property type="protein sequence ID" value="jg19614.1"/>
    <property type="gene ID" value="jg19614"/>
</dbReference>
<dbReference type="Gene3D" id="1.10.10.10">
    <property type="entry name" value="Winged helix-like DNA-binding domain superfamily/Winged helix DNA-binding domain"/>
    <property type="match status" value="1"/>
</dbReference>
<proteinExistence type="inferred from homology"/>
<reference evidence="9" key="1">
    <citation type="submission" date="2022-11" db="UniProtKB">
        <authorList>
            <consortium name="WormBaseParasite"/>
        </authorList>
    </citation>
    <scope>IDENTIFICATION</scope>
</reference>
<evidence type="ECO:0000256" key="1">
    <source>
        <dbReference type="ARBA" id="ARBA00009106"/>
    </source>
</evidence>
<keyword evidence="8" id="KW-1185">Reference proteome</keyword>
<accession>A0A915DGC6</accession>
<feature type="region of interest" description="Disordered" evidence="7">
    <location>
        <begin position="1"/>
        <end position="24"/>
    </location>
</feature>
<dbReference type="InterPro" id="IPR004977">
    <property type="entry name" value="Ribosomal_eS25"/>
</dbReference>
<evidence type="ECO:0000256" key="2">
    <source>
        <dbReference type="ARBA" id="ARBA00022980"/>
    </source>
</evidence>